<keyword evidence="5" id="KW-0067">ATP-binding</keyword>
<evidence type="ECO:0000313" key="7">
    <source>
        <dbReference type="Proteomes" id="UP000236161"/>
    </source>
</evidence>
<dbReference type="GO" id="GO:0006400">
    <property type="term" value="P:tRNA modification"/>
    <property type="evidence" value="ECO:0007669"/>
    <property type="project" value="TreeGrafter"/>
</dbReference>
<dbReference type="GO" id="GO:0009691">
    <property type="term" value="P:cytokinin biosynthetic process"/>
    <property type="evidence" value="ECO:0007669"/>
    <property type="project" value="UniProtKB-KW"/>
</dbReference>
<protein>
    <submittedName>
        <fullName evidence="6">Adenylate isopentenyltransferase</fullName>
    </submittedName>
</protein>
<dbReference type="Gene3D" id="1.10.287.890">
    <property type="entry name" value="Crystal structure of tRNA isopentenylpyrophosphate transferase (bh2366) domain"/>
    <property type="match status" value="1"/>
</dbReference>
<dbReference type="InterPro" id="IPR039657">
    <property type="entry name" value="Dimethylallyltransferase"/>
</dbReference>
<dbReference type="InterPro" id="IPR027417">
    <property type="entry name" value="P-loop_NTPase"/>
</dbReference>
<keyword evidence="3" id="KW-0203">Cytokinin biosynthesis</keyword>
<dbReference type="SUPFAM" id="SSF52540">
    <property type="entry name" value="P-loop containing nucleoside triphosphate hydrolases"/>
    <property type="match status" value="1"/>
</dbReference>
<dbReference type="Gene3D" id="3.40.50.300">
    <property type="entry name" value="P-loop containing nucleotide triphosphate hydrolases"/>
    <property type="match status" value="1"/>
</dbReference>
<reference evidence="6 7" key="1">
    <citation type="journal article" date="2017" name="Nature">
        <title>The Apostasia genome and the evolution of orchids.</title>
        <authorList>
            <person name="Zhang G.Q."/>
            <person name="Liu K.W."/>
            <person name="Li Z."/>
            <person name="Lohaus R."/>
            <person name="Hsiao Y.Y."/>
            <person name="Niu S.C."/>
            <person name="Wang J.Y."/>
            <person name="Lin Y.C."/>
            <person name="Xu Q."/>
            <person name="Chen L.J."/>
            <person name="Yoshida K."/>
            <person name="Fujiwara S."/>
            <person name="Wang Z.W."/>
            <person name="Zhang Y.Q."/>
            <person name="Mitsuda N."/>
            <person name="Wang M."/>
            <person name="Liu G.H."/>
            <person name="Pecoraro L."/>
            <person name="Huang H.X."/>
            <person name="Xiao X.J."/>
            <person name="Lin M."/>
            <person name="Wu X.Y."/>
            <person name="Wu W.L."/>
            <person name="Chen Y.Y."/>
            <person name="Chang S.B."/>
            <person name="Sakamoto S."/>
            <person name="Ohme-Takagi M."/>
            <person name="Yagi M."/>
            <person name="Zeng S.J."/>
            <person name="Shen C.Y."/>
            <person name="Yeh C.M."/>
            <person name="Luo Y.B."/>
            <person name="Tsai W.C."/>
            <person name="Van de Peer Y."/>
            <person name="Liu Z.J."/>
        </authorList>
    </citation>
    <scope>NUCLEOTIDE SEQUENCE [LARGE SCALE GENOMIC DNA]</scope>
    <source>
        <strain evidence="7">cv. Shenzhen</strain>
        <tissue evidence="6">Stem</tissue>
    </source>
</reference>
<name>A0A2I0B101_9ASPA</name>
<evidence type="ECO:0000256" key="4">
    <source>
        <dbReference type="ARBA" id="ARBA00022741"/>
    </source>
</evidence>
<dbReference type="PANTHER" id="PTHR11088:SF86">
    <property type="entry name" value="ADENYLATE ISOPENTENYLTRANSFERASE 4-RELATED"/>
    <property type="match status" value="1"/>
</dbReference>
<dbReference type="GO" id="GO:0005739">
    <property type="term" value="C:mitochondrion"/>
    <property type="evidence" value="ECO:0007669"/>
    <property type="project" value="TreeGrafter"/>
</dbReference>
<dbReference type="Proteomes" id="UP000236161">
    <property type="component" value="Unassembled WGS sequence"/>
</dbReference>
<evidence type="ECO:0000256" key="2">
    <source>
        <dbReference type="ARBA" id="ARBA00022679"/>
    </source>
</evidence>
<keyword evidence="4" id="KW-0547">Nucleotide-binding</keyword>
<evidence type="ECO:0000256" key="5">
    <source>
        <dbReference type="ARBA" id="ARBA00022840"/>
    </source>
</evidence>
<organism evidence="6 7">
    <name type="scientific">Apostasia shenzhenica</name>
    <dbReference type="NCBI Taxonomy" id="1088818"/>
    <lineage>
        <taxon>Eukaryota</taxon>
        <taxon>Viridiplantae</taxon>
        <taxon>Streptophyta</taxon>
        <taxon>Embryophyta</taxon>
        <taxon>Tracheophyta</taxon>
        <taxon>Spermatophyta</taxon>
        <taxon>Magnoliopsida</taxon>
        <taxon>Liliopsida</taxon>
        <taxon>Asparagales</taxon>
        <taxon>Orchidaceae</taxon>
        <taxon>Apostasioideae</taxon>
        <taxon>Apostasia</taxon>
    </lineage>
</organism>
<gene>
    <name evidence="6" type="ORF">AXF42_Ash014372</name>
</gene>
<dbReference type="AlphaFoldDB" id="A0A2I0B101"/>
<dbReference type="GO" id="GO:0052381">
    <property type="term" value="F:tRNA dimethylallyltransferase activity"/>
    <property type="evidence" value="ECO:0007669"/>
    <property type="project" value="TreeGrafter"/>
</dbReference>
<evidence type="ECO:0000256" key="3">
    <source>
        <dbReference type="ARBA" id="ARBA00022712"/>
    </source>
</evidence>
<evidence type="ECO:0000256" key="1">
    <source>
        <dbReference type="ARBA" id="ARBA00005842"/>
    </source>
</evidence>
<sequence length="328" mass="35018">MRILLSRGSGSARGLLLRGAAGGCLPAALAEEELGDSRRREWRKREGVVVIMGATGTGKSKLSVDVAGRFPAEVINSDKIQIYRGLDITTNKIPIAERRGVPHHLLGELDPAAGELQPVGFRSLAGAVVAGIAGRGRVPVVAGGSNSYIHALMVDPYIAGENPFTGAPARSLLRYPCCMLWVSVDSEVLAEHLDRRVDEMLDSGMVEELKGYFAGEGLDAAEWHPGLGKAIGVPEFREHLRRGTAASYGGALAAIKRNTRRLAAEQVRKIERLVEMGWPLQMVDATAAVAARLAGGDLTAAAAWESGVLEPSLRAVERFLHEYASAQN</sequence>
<dbReference type="OrthoDB" id="775260at2759"/>
<keyword evidence="2 6" id="KW-0808">Transferase</keyword>
<evidence type="ECO:0000313" key="6">
    <source>
        <dbReference type="EMBL" id="PKA61455.1"/>
    </source>
</evidence>
<accession>A0A2I0B101</accession>
<dbReference type="EMBL" id="KZ451930">
    <property type="protein sequence ID" value="PKA61455.1"/>
    <property type="molecule type" value="Genomic_DNA"/>
</dbReference>
<dbReference type="GO" id="GO:0005524">
    <property type="term" value="F:ATP binding"/>
    <property type="evidence" value="ECO:0007669"/>
    <property type="project" value="UniProtKB-KW"/>
</dbReference>
<keyword evidence="7" id="KW-1185">Reference proteome</keyword>
<proteinExistence type="inferred from homology"/>
<dbReference type="Pfam" id="PF01715">
    <property type="entry name" value="IPPT"/>
    <property type="match status" value="2"/>
</dbReference>
<comment type="similarity">
    <text evidence="1">Belongs to the IPP transferase family.</text>
</comment>
<dbReference type="PANTHER" id="PTHR11088">
    <property type="entry name" value="TRNA DIMETHYLALLYLTRANSFERASE"/>
    <property type="match status" value="1"/>
</dbReference>
<dbReference type="STRING" id="1088818.A0A2I0B101"/>